<evidence type="ECO:0000256" key="6">
    <source>
        <dbReference type="ARBA" id="ARBA00023014"/>
    </source>
</evidence>
<dbReference type="GO" id="GO:0004844">
    <property type="term" value="F:uracil DNA N-glycosylase activity"/>
    <property type="evidence" value="ECO:0007669"/>
    <property type="project" value="InterPro"/>
</dbReference>
<dbReference type="Pfam" id="PF03167">
    <property type="entry name" value="UDG"/>
    <property type="match status" value="1"/>
</dbReference>
<keyword evidence="12" id="KW-1185">Reference proteome</keyword>
<keyword evidence="5" id="KW-0408">Iron</keyword>
<evidence type="ECO:0000256" key="9">
    <source>
        <dbReference type="ARBA" id="ARBA00023887"/>
    </source>
</evidence>
<dbReference type="GO" id="GO:0046872">
    <property type="term" value="F:metal ion binding"/>
    <property type="evidence" value="ECO:0007669"/>
    <property type="project" value="UniProtKB-KW"/>
</dbReference>
<dbReference type="RefSeq" id="WP_107966151.1">
    <property type="nucleotide sequence ID" value="NZ_NWBU01000004.1"/>
</dbReference>
<dbReference type="InterPro" id="IPR005122">
    <property type="entry name" value="Uracil-DNA_glycosylase-like"/>
</dbReference>
<dbReference type="EMBL" id="NWBU01000004">
    <property type="protein sequence ID" value="PTQ12914.1"/>
    <property type="molecule type" value="Genomic_DNA"/>
</dbReference>
<dbReference type="GO" id="GO:0006284">
    <property type="term" value="P:base-excision repair"/>
    <property type="evidence" value="ECO:0007669"/>
    <property type="project" value="InterPro"/>
</dbReference>
<dbReference type="AlphaFoldDB" id="A0A2T5G188"/>
<dbReference type="PANTHER" id="PTHR33693">
    <property type="entry name" value="TYPE-5 URACIL-DNA GLYCOSYLASE"/>
    <property type="match status" value="1"/>
</dbReference>
<name>A0A2T5G188_9SPHN</name>
<evidence type="ECO:0000313" key="12">
    <source>
        <dbReference type="Proteomes" id="UP000244162"/>
    </source>
</evidence>
<dbReference type="SMART" id="SM00987">
    <property type="entry name" value="UreE_C"/>
    <property type="match status" value="1"/>
</dbReference>
<dbReference type="GO" id="GO:0033958">
    <property type="term" value="F:DNA-deoxyinosine glycosylase activity"/>
    <property type="evidence" value="ECO:0007669"/>
    <property type="project" value="InterPro"/>
</dbReference>
<proteinExistence type="inferred from homology"/>
<evidence type="ECO:0000256" key="2">
    <source>
        <dbReference type="ARBA" id="ARBA00022723"/>
    </source>
</evidence>
<dbReference type="InterPro" id="IPR051536">
    <property type="entry name" value="UDG_Type-4/5"/>
</dbReference>
<evidence type="ECO:0000256" key="7">
    <source>
        <dbReference type="ARBA" id="ARBA00023204"/>
    </source>
</evidence>
<accession>A0A2T5G188</accession>
<dbReference type="InterPro" id="IPR036895">
    <property type="entry name" value="Uracil-DNA_glycosylase-like_sf"/>
</dbReference>
<gene>
    <name evidence="11" type="ORF">CLG96_01870</name>
</gene>
<dbReference type="SMART" id="SM00986">
    <property type="entry name" value="UDG"/>
    <property type="match status" value="1"/>
</dbReference>
<comment type="similarity">
    <text evidence="8">Belongs to the uracil-DNA glycosylase (UDG) superfamily. Type 5 (UDGb) family.</text>
</comment>
<evidence type="ECO:0000256" key="1">
    <source>
        <dbReference type="ARBA" id="ARBA00022485"/>
    </source>
</evidence>
<dbReference type="Proteomes" id="UP000244162">
    <property type="component" value="Unassembled WGS sequence"/>
</dbReference>
<keyword evidence="2" id="KW-0479">Metal-binding</keyword>
<reference evidence="11 12" key="1">
    <citation type="submission" date="2017-09" db="EMBL/GenBank/DDBJ databases">
        <title>Sphingomonas panjinensis sp.nov., isolated from oil-contaminated soil.</title>
        <authorList>
            <person name="Wang L."/>
            <person name="Chen L."/>
        </authorList>
    </citation>
    <scope>NUCLEOTIDE SEQUENCE [LARGE SCALE GENOMIC DNA]</scope>
    <source>
        <strain evidence="11 12">FW-11</strain>
    </source>
</reference>
<evidence type="ECO:0000256" key="8">
    <source>
        <dbReference type="ARBA" id="ARBA00023779"/>
    </source>
</evidence>
<keyword evidence="6" id="KW-0411">Iron-sulfur</keyword>
<evidence type="ECO:0000256" key="3">
    <source>
        <dbReference type="ARBA" id="ARBA00022763"/>
    </source>
</evidence>
<evidence type="ECO:0000256" key="5">
    <source>
        <dbReference type="ARBA" id="ARBA00023004"/>
    </source>
</evidence>
<keyword evidence="7" id="KW-0234">DNA repair</keyword>
<organism evidence="11 12">
    <name type="scientific">Sphingomonas oleivorans</name>
    <dbReference type="NCBI Taxonomy" id="1735121"/>
    <lineage>
        <taxon>Bacteria</taxon>
        <taxon>Pseudomonadati</taxon>
        <taxon>Pseudomonadota</taxon>
        <taxon>Alphaproteobacteria</taxon>
        <taxon>Sphingomonadales</taxon>
        <taxon>Sphingomonadaceae</taxon>
        <taxon>Sphingomonas</taxon>
    </lineage>
</organism>
<dbReference type="InterPro" id="IPR044147">
    <property type="entry name" value="UdgB-like"/>
</dbReference>
<evidence type="ECO:0000256" key="4">
    <source>
        <dbReference type="ARBA" id="ARBA00022801"/>
    </source>
</evidence>
<protein>
    <recommendedName>
        <fullName evidence="9">Type-5 uracil-DNA glycosylase</fullName>
    </recommendedName>
</protein>
<feature type="domain" description="Uracil-DNA glycosylase-like" evidence="10">
    <location>
        <begin position="39"/>
        <end position="206"/>
    </location>
</feature>
<dbReference type="GO" id="GO:0051539">
    <property type="term" value="F:4 iron, 4 sulfur cluster binding"/>
    <property type="evidence" value="ECO:0007669"/>
    <property type="project" value="UniProtKB-KW"/>
</dbReference>
<keyword evidence="1" id="KW-0004">4Fe-4S</keyword>
<comment type="caution">
    <text evidence="11">The sequence shown here is derived from an EMBL/GenBank/DDBJ whole genome shotgun (WGS) entry which is preliminary data.</text>
</comment>
<dbReference type="OrthoDB" id="9787663at2"/>
<keyword evidence="3" id="KW-0227">DNA damage</keyword>
<dbReference type="Gene3D" id="3.40.470.10">
    <property type="entry name" value="Uracil-DNA glycosylase-like domain"/>
    <property type="match status" value="1"/>
</dbReference>
<evidence type="ECO:0000259" key="10">
    <source>
        <dbReference type="SMART" id="SM00986"/>
    </source>
</evidence>
<dbReference type="PANTHER" id="PTHR33693:SF3">
    <property type="entry name" value="TYPE-5 URACIL-DNA GLYCOSYLASE"/>
    <property type="match status" value="1"/>
</dbReference>
<evidence type="ECO:0000313" key="11">
    <source>
        <dbReference type="EMBL" id="PTQ12914.1"/>
    </source>
</evidence>
<dbReference type="CDD" id="cd10031">
    <property type="entry name" value="UDG-F5_TTUDGB_like"/>
    <property type="match status" value="1"/>
</dbReference>
<dbReference type="SUPFAM" id="SSF52141">
    <property type="entry name" value="Uracil-DNA glycosylase-like"/>
    <property type="match status" value="1"/>
</dbReference>
<keyword evidence="4" id="KW-0378">Hydrolase</keyword>
<sequence length="228" mass="24606">MTSATLLEPSPDCPLCPRLAAFRQEQRAAHPDWFNAPVPMFGDPDAWLAIVGLAPGLQGANRTGRPFTGDYAGGLLYATLSKYGLANGRFEARIDDGLELTGAMIINAVRCVPPQNKPTPEEIRTCRAFLEPPLMALPNLKLVVALGQIAHQSAVKALGGKLPKAPFGHLAEHVLPSGLTILDSYHCSRYNQNTGRLTAEMFEAVFERAMHFRPLTAASVCIESSRSG</sequence>